<proteinExistence type="predicted"/>
<gene>
    <name evidence="2" type="ORF">HW542_10705</name>
</gene>
<sequence>MTDITAASAVSAAFRQASVNTSHESYSAARTGHTRPDIHTENTSASAFSSDGSFLGSDTSARNTSPLKQVVNFLA</sequence>
<protein>
    <submittedName>
        <fullName evidence="2">Uncharacterized protein</fullName>
    </submittedName>
</protein>
<keyword evidence="3" id="KW-1185">Reference proteome</keyword>
<organism evidence="2 3">
    <name type="scientific">Asaia spathodeae</name>
    <dbReference type="NCBI Taxonomy" id="657016"/>
    <lineage>
        <taxon>Bacteria</taxon>
        <taxon>Pseudomonadati</taxon>
        <taxon>Pseudomonadota</taxon>
        <taxon>Alphaproteobacteria</taxon>
        <taxon>Acetobacterales</taxon>
        <taxon>Acetobacteraceae</taxon>
        <taxon>Asaia</taxon>
    </lineage>
</organism>
<evidence type="ECO:0000313" key="3">
    <source>
        <dbReference type="Proteomes" id="UP001516351"/>
    </source>
</evidence>
<feature type="region of interest" description="Disordered" evidence="1">
    <location>
        <begin position="16"/>
        <end position="63"/>
    </location>
</feature>
<evidence type="ECO:0000256" key="1">
    <source>
        <dbReference type="SAM" id="MobiDB-lite"/>
    </source>
</evidence>
<evidence type="ECO:0000313" key="2">
    <source>
        <dbReference type="EMBL" id="NVN47277.1"/>
    </source>
</evidence>
<dbReference type="EMBL" id="JABXXV010000005">
    <property type="protein sequence ID" value="NVN47277.1"/>
    <property type="molecule type" value="Genomic_DNA"/>
</dbReference>
<accession>A0ABX2P6Y4</accession>
<comment type="caution">
    <text evidence="2">The sequence shown here is derived from an EMBL/GenBank/DDBJ whole genome shotgun (WGS) entry which is preliminary data.</text>
</comment>
<dbReference type="Proteomes" id="UP001516351">
    <property type="component" value="Unassembled WGS sequence"/>
</dbReference>
<dbReference type="RefSeq" id="WP_267312174.1">
    <property type="nucleotide sequence ID" value="NZ_JABXXV010000005.1"/>
</dbReference>
<feature type="compositionally biased region" description="Polar residues" evidence="1">
    <location>
        <begin position="41"/>
        <end position="63"/>
    </location>
</feature>
<reference evidence="2 3" key="1">
    <citation type="submission" date="2020-06" db="EMBL/GenBank/DDBJ databases">
        <title>Synonyms of Asaia species.</title>
        <authorList>
            <person name="Sombolestani A."/>
        </authorList>
    </citation>
    <scope>NUCLEOTIDE SEQUENCE [LARGE SCALE GENOMIC DNA]</scope>
    <source>
        <strain evidence="2 3">LMG 27047</strain>
    </source>
</reference>
<name>A0ABX2P6Y4_9PROT</name>